<accession>A0A0H5PWS3</accession>
<reference evidence="1" key="2">
    <citation type="submission" date="2015-07" db="EMBL/GenBank/DDBJ databases">
        <title>Plasmids, circular viruses and viroids from rat gut.</title>
        <authorList>
            <person name="Jorgensen T.J."/>
            <person name="Hansen M.A."/>
            <person name="Xu Z."/>
            <person name="Tabak M.A."/>
            <person name="Sorensen S.J."/>
            <person name="Hansen L.H."/>
        </authorList>
    </citation>
    <scope>NUCLEOTIDE SEQUENCE</scope>
    <source>
        <strain evidence="1">RGFK0019</strain>
    </source>
</reference>
<protein>
    <submittedName>
        <fullName evidence="1">Uncharacterized protein</fullName>
    </submittedName>
</protein>
<dbReference type="AlphaFoldDB" id="A0A0H5PWS3"/>
<sequence length="274" mass="29270">MRGAWKKTAAKPVAKKRVFRKRAVDLTLEGLPSSIVKRNKVGADYLIYKSPKGNPLPSQFITKVKAKALFSIGTGGFSSTGFFIGEVTLNSIYEPLNNFLAGTGVTIVDGGSATRAPIGAGTLSNVSAYYGFTVLSCKLTFGVYPTLLNDQCYCVIIPSTLAKSSYTTFNALQAQPWAKTTLFNPNFPAGGTKNQSRISSYVDVAKFLGQSAAQYNGDTGGSWSGVYDANPANVIEFIVCLQTLDGVITTNAMNGEIEAEYTVRLFGIDTAKLS</sequence>
<name>A0A0H5PWS3_9ZZZZ</name>
<organism evidence="1">
    <name type="scientific">uncultured prokaryote</name>
    <dbReference type="NCBI Taxonomy" id="198431"/>
    <lineage>
        <taxon>unclassified sequences</taxon>
        <taxon>environmental samples</taxon>
    </lineage>
</organism>
<evidence type="ECO:0000313" key="1">
    <source>
        <dbReference type="EMBL" id="CRY93635.1"/>
    </source>
</evidence>
<proteinExistence type="predicted"/>
<reference evidence="1" key="1">
    <citation type="submission" date="2015-06" db="EMBL/GenBank/DDBJ databases">
        <authorList>
            <person name="Joergensen T."/>
        </authorList>
    </citation>
    <scope>NUCLEOTIDE SEQUENCE</scope>
    <source>
        <strain evidence="1">RGFK0019</strain>
    </source>
</reference>
<dbReference type="EMBL" id="LN852715">
    <property type="protein sequence ID" value="CRY93635.1"/>
    <property type="molecule type" value="Genomic_DNA"/>
</dbReference>